<feature type="compositionally biased region" description="Pro residues" evidence="1">
    <location>
        <begin position="33"/>
        <end position="57"/>
    </location>
</feature>
<feature type="region of interest" description="Disordered" evidence="1">
    <location>
        <begin position="1"/>
        <end position="98"/>
    </location>
</feature>
<protein>
    <submittedName>
        <fullName evidence="3">Uncharacterized protein</fullName>
    </submittedName>
</protein>
<comment type="caution">
    <text evidence="3">The sequence shown here is derived from an EMBL/GenBank/DDBJ whole genome shotgun (WGS) entry which is preliminary data.</text>
</comment>
<organism evidence="3 4">
    <name type="scientific">Gordonia rubripertincta</name>
    <name type="common">Rhodococcus corallinus</name>
    <dbReference type="NCBI Taxonomy" id="36822"/>
    <lineage>
        <taxon>Bacteria</taxon>
        <taxon>Bacillati</taxon>
        <taxon>Actinomycetota</taxon>
        <taxon>Actinomycetes</taxon>
        <taxon>Mycobacteriales</taxon>
        <taxon>Gordoniaceae</taxon>
        <taxon>Gordonia</taxon>
    </lineage>
</organism>
<gene>
    <name evidence="3" type="ORF">O4213_26475</name>
</gene>
<feature type="transmembrane region" description="Helical" evidence="2">
    <location>
        <begin position="108"/>
        <end position="133"/>
    </location>
</feature>
<keyword evidence="2" id="KW-0812">Transmembrane</keyword>
<name>A0ABT4N2P6_GORRU</name>
<accession>A0ABT4N2P6</accession>
<evidence type="ECO:0000256" key="1">
    <source>
        <dbReference type="SAM" id="MobiDB-lite"/>
    </source>
</evidence>
<dbReference type="RefSeq" id="WP_301574201.1">
    <property type="nucleotide sequence ID" value="NZ_JAPWIE010000010.1"/>
</dbReference>
<dbReference type="EMBL" id="JAPWIE010000010">
    <property type="protein sequence ID" value="MCZ4553560.1"/>
    <property type="molecule type" value="Genomic_DNA"/>
</dbReference>
<feature type="compositionally biased region" description="Gly residues" evidence="1">
    <location>
        <begin position="77"/>
        <end position="91"/>
    </location>
</feature>
<reference evidence="3" key="1">
    <citation type="submission" date="2022-12" db="EMBL/GenBank/DDBJ databases">
        <authorList>
            <person name="Krivoruchko A.V."/>
            <person name="Elkin A."/>
        </authorList>
    </citation>
    <scope>NUCLEOTIDE SEQUENCE</scope>
    <source>
        <strain evidence="3">IEGM 1388</strain>
    </source>
</reference>
<keyword evidence="4" id="KW-1185">Reference proteome</keyword>
<sequence>MSDQGPYPGAPGPFNQPGGGNPYNPPGGGNPYNQPPGPQGQPGYPPPGGQPNYPPNPQQGGQPYPAGGQQYGQPGQPYGGGQPPYGGGVPQYGGSNYNTPPPKKKKTIWIVIGSLVALVVAAVVALVVVGVVLADDISDVKAGDCVTVTGSNSDADFDKVDCGDTGSLNFYVADKLDTTDGSCGGEQYSELTQTGDETTKLCLVPNFEEGKCYEIPISSLTGMKEVACGAGDSSQLNRTVKVTARVDSVNVPDCDDPVTFDKPKPLGYCLGDPTE</sequence>
<dbReference type="Proteomes" id="UP001067235">
    <property type="component" value="Unassembled WGS sequence"/>
</dbReference>
<evidence type="ECO:0000313" key="4">
    <source>
        <dbReference type="Proteomes" id="UP001067235"/>
    </source>
</evidence>
<feature type="compositionally biased region" description="Gly residues" evidence="1">
    <location>
        <begin position="17"/>
        <end position="30"/>
    </location>
</feature>
<evidence type="ECO:0000313" key="3">
    <source>
        <dbReference type="EMBL" id="MCZ4553560.1"/>
    </source>
</evidence>
<proteinExistence type="predicted"/>
<keyword evidence="2" id="KW-0472">Membrane</keyword>
<feature type="compositionally biased region" description="Low complexity" evidence="1">
    <location>
        <begin position="58"/>
        <end position="76"/>
    </location>
</feature>
<evidence type="ECO:0000256" key="2">
    <source>
        <dbReference type="SAM" id="Phobius"/>
    </source>
</evidence>
<keyword evidence="2" id="KW-1133">Transmembrane helix</keyword>